<comment type="caution">
    <text evidence="2">Lacks conserved residue(s) required for the propagation of feature annotation.</text>
</comment>
<dbReference type="SUPFAM" id="SSF52172">
    <property type="entry name" value="CheY-like"/>
    <property type="match status" value="1"/>
</dbReference>
<evidence type="ECO:0000259" key="3">
    <source>
        <dbReference type="PROSITE" id="PS50110"/>
    </source>
</evidence>
<dbReference type="SMART" id="SM00448">
    <property type="entry name" value="REC"/>
    <property type="match status" value="1"/>
</dbReference>
<dbReference type="CDD" id="cd00156">
    <property type="entry name" value="REC"/>
    <property type="match status" value="1"/>
</dbReference>
<name>A0A521FYR5_9BACT</name>
<feature type="domain" description="Response regulatory" evidence="3">
    <location>
        <begin position="5"/>
        <end position="121"/>
    </location>
</feature>
<evidence type="ECO:0000256" key="1">
    <source>
        <dbReference type="ARBA" id="ARBA00022553"/>
    </source>
</evidence>
<dbReference type="PANTHER" id="PTHR44591:SF3">
    <property type="entry name" value="RESPONSE REGULATORY DOMAIN-CONTAINING PROTEIN"/>
    <property type="match status" value="1"/>
</dbReference>
<proteinExistence type="predicted"/>
<evidence type="ECO:0000256" key="2">
    <source>
        <dbReference type="PROSITE-ProRule" id="PRU00169"/>
    </source>
</evidence>
<dbReference type="Pfam" id="PF00072">
    <property type="entry name" value="Response_reg"/>
    <property type="match status" value="1"/>
</dbReference>
<accession>A0A521FYR5</accession>
<reference evidence="4" key="1">
    <citation type="submission" date="2017-07" db="EMBL/GenBank/DDBJ databases">
        <title>The cable genome - Insights into the physiology and evolution of filamentous bacteria capable of sulfide oxidation via long distance electron transfer.</title>
        <authorList>
            <person name="Thorup C."/>
            <person name="Bjerg J.T."/>
            <person name="Schreiber L."/>
            <person name="Nielsen L.P."/>
            <person name="Kjeldsen K.U."/>
            <person name="Boesen T."/>
            <person name="Boggild A."/>
            <person name="Meysman F."/>
            <person name="Geelhoed J."/>
            <person name="Schramm A."/>
        </authorList>
    </citation>
    <scope>NUCLEOTIDE SEQUENCE [LARGE SCALE GENOMIC DNA]</scope>
    <source>
        <strain evidence="4">GS</strain>
    </source>
</reference>
<dbReference type="Pfam" id="PF14332">
    <property type="entry name" value="DUF4388"/>
    <property type="match status" value="1"/>
</dbReference>
<dbReference type="InterPro" id="IPR001789">
    <property type="entry name" value="Sig_transdc_resp-reg_receiver"/>
</dbReference>
<dbReference type="PROSITE" id="PS50110">
    <property type="entry name" value="RESPONSE_REGULATORY"/>
    <property type="match status" value="1"/>
</dbReference>
<dbReference type="GO" id="GO:0000160">
    <property type="term" value="P:phosphorelay signal transduction system"/>
    <property type="evidence" value="ECO:0007669"/>
    <property type="project" value="InterPro"/>
</dbReference>
<evidence type="ECO:0000313" key="5">
    <source>
        <dbReference type="Proteomes" id="UP000316238"/>
    </source>
</evidence>
<dbReference type="Gene3D" id="3.40.50.2300">
    <property type="match status" value="1"/>
</dbReference>
<dbReference type="Proteomes" id="UP000316238">
    <property type="component" value="Unassembled WGS sequence"/>
</dbReference>
<dbReference type="PANTHER" id="PTHR44591">
    <property type="entry name" value="STRESS RESPONSE REGULATOR PROTEIN 1"/>
    <property type="match status" value="1"/>
</dbReference>
<sequence>MNRKNILIVDRNKDFMQELREALLPYSGTYQTAFASNTAKTREILSQFTVHLVLANVHLSGESGIQLLLHVRRWHADTHVVLYSDDLSEELKRSAYHSGVAAIIEHPFRIEDLLRLLTRIFARESGSAFFDSVHLADLLQLIGMGHHSADVVVTNAADRMRGIIRIRKGNLIEAETTEKRGVEAVTEMLSWPCPTIRTCRAASGLTTPTKAVPLHDVLMQAVARLDEK</sequence>
<dbReference type="AlphaFoldDB" id="A0A521FYR5"/>
<dbReference type="InterPro" id="IPR025497">
    <property type="entry name" value="PatA-like_N"/>
</dbReference>
<organism evidence="4 5">
    <name type="scientific">Candidatus Electronema aureum</name>
    <dbReference type="NCBI Taxonomy" id="2005002"/>
    <lineage>
        <taxon>Bacteria</taxon>
        <taxon>Pseudomonadati</taxon>
        <taxon>Thermodesulfobacteriota</taxon>
        <taxon>Desulfobulbia</taxon>
        <taxon>Desulfobulbales</taxon>
        <taxon>Desulfobulbaceae</taxon>
        <taxon>Candidatus Electronema</taxon>
    </lineage>
</organism>
<comment type="caution">
    <text evidence="4">The sequence shown here is derived from an EMBL/GenBank/DDBJ whole genome shotgun (WGS) entry which is preliminary data.</text>
</comment>
<protein>
    <recommendedName>
        <fullName evidence="3">Response regulatory domain-containing protein</fullName>
    </recommendedName>
</protein>
<keyword evidence="1" id="KW-0597">Phosphoprotein</keyword>
<dbReference type="EMBL" id="NQJD01000050">
    <property type="protein sequence ID" value="TAA73899.1"/>
    <property type="molecule type" value="Genomic_DNA"/>
</dbReference>
<gene>
    <name evidence="4" type="ORF">CDV28_1502</name>
</gene>
<keyword evidence="5" id="KW-1185">Reference proteome</keyword>
<dbReference type="InterPro" id="IPR050595">
    <property type="entry name" value="Bact_response_regulator"/>
</dbReference>
<dbReference type="InterPro" id="IPR011006">
    <property type="entry name" value="CheY-like_superfamily"/>
</dbReference>
<evidence type="ECO:0000313" key="4">
    <source>
        <dbReference type="EMBL" id="TAA73899.1"/>
    </source>
</evidence>